<keyword evidence="16" id="KW-1185">Reference proteome</keyword>
<comment type="subcellular location">
    <subcellularLocation>
        <location evidence="1 10">Cell outer membrane</location>
        <topology evidence="1 10">Multi-pass membrane protein</topology>
    </subcellularLocation>
</comment>
<dbReference type="PANTHER" id="PTHR30069:SF29">
    <property type="entry name" value="HEMOGLOBIN AND HEMOGLOBIN-HAPTOGLOBIN-BINDING PROTEIN 1-RELATED"/>
    <property type="match status" value="1"/>
</dbReference>
<dbReference type="InterPro" id="IPR036942">
    <property type="entry name" value="Beta-barrel_TonB_sf"/>
</dbReference>
<dbReference type="Gene3D" id="2.60.40.1120">
    <property type="entry name" value="Carboxypeptidase-like, regulatory domain"/>
    <property type="match status" value="1"/>
</dbReference>
<dbReference type="SUPFAM" id="SSF56935">
    <property type="entry name" value="Porins"/>
    <property type="match status" value="1"/>
</dbReference>
<evidence type="ECO:0000256" key="1">
    <source>
        <dbReference type="ARBA" id="ARBA00004571"/>
    </source>
</evidence>
<keyword evidence="4 10" id="KW-0812">Transmembrane</keyword>
<dbReference type="Gene3D" id="2.40.170.20">
    <property type="entry name" value="TonB-dependent receptor, beta-barrel domain"/>
    <property type="match status" value="1"/>
</dbReference>
<protein>
    <submittedName>
        <fullName evidence="15">Outer membrane receptor protein involved in Fe transport</fullName>
    </submittedName>
</protein>
<comment type="caution">
    <text evidence="15">The sequence shown here is derived from an EMBL/GenBank/DDBJ whole genome shotgun (WGS) entry which is preliminary data.</text>
</comment>
<evidence type="ECO:0000259" key="13">
    <source>
        <dbReference type="Pfam" id="PF00593"/>
    </source>
</evidence>
<accession>A0ABR6KMU3</accession>
<keyword evidence="7 10" id="KW-0472">Membrane</keyword>
<dbReference type="InterPro" id="IPR008969">
    <property type="entry name" value="CarboxyPept-like_regulatory"/>
</dbReference>
<evidence type="ECO:0000256" key="2">
    <source>
        <dbReference type="ARBA" id="ARBA00022448"/>
    </source>
</evidence>
<evidence type="ECO:0000256" key="3">
    <source>
        <dbReference type="ARBA" id="ARBA00022452"/>
    </source>
</evidence>
<dbReference type="InterPro" id="IPR000531">
    <property type="entry name" value="Beta-barrel_TonB"/>
</dbReference>
<feature type="chain" id="PRO_5046186196" evidence="12">
    <location>
        <begin position="21"/>
        <end position="736"/>
    </location>
</feature>
<evidence type="ECO:0000256" key="5">
    <source>
        <dbReference type="ARBA" id="ARBA00022729"/>
    </source>
</evidence>
<dbReference type="PANTHER" id="PTHR30069">
    <property type="entry name" value="TONB-DEPENDENT OUTER MEMBRANE RECEPTOR"/>
    <property type="match status" value="1"/>
</dbReference>
<evidence type="ECO:0000256" key="7">
    <source>
        <dbReference type="ARBA" id="ARBA00023136"/>
    </source>
</evidence>
<dbReference type="RefSeq" id="WP_183671102.1">
    <property type="nucleotide sequence ID" value="NZ_BMPB01000012.1"/>
</dbReference>
<evidence type="ECO:0000256" key="4">
    <source>
        <dbReference type="ARBA" id="ARBA00022692"/>
    </source>
</evidence>
<organism evidence="15 16">
    <name type="scientific">Parabacteroides faecis</name>
    <dbReference type="NCBI Taxonomy" id="1217282"/>
    <lineage>
        <taxon>Bacteria</taxon>
        <taxon>Pseudomonadati</taxon>
        <taxon>Bacteroidota</taxon>
        <taxon>Bacteroidia</taxon>
        <taxon>Bacteroidales</taxon>
        <taxon>Tannerellaceae</taxon>
        <taxon>Parabacteroides</taxon>
    </lineage>
</organism>
<feature type="signal peptide" evidence="12">
    <location>
        <begin position="1"/>
        <end position="20"/>
    </location>
</feature>
<sequence length="736" mass="83294">MLKQLYLIIILIFFAITAQAKEVKGHVFDDNDQPIIGANVYWEGTQQGTTTDVDGAFKLKTREGANKLVVSYIGYETFVLPVTNVDEPLKIKLKGEVALEEVVISERKIGTIASRTSVLQTQKITYDELCRAACCNLAESFETNPSVDVSYADAATGARQIKLLGLAGTYVQMLTENYPNFRGAASLYGLDYVPGAWMESIQVSKGTSSVKNGYEALAGQINVEFKKPPTADIFSVNLFGSDAGRYEGNADASWHINDKVSTGLLVHYSNDKKQHDGNDDGFLDTPLREQVNLMNRWYHKLDKYVAQYGVRYLHESRTGGQATKHHDFADPYKVHLNTNRAELYTKQAYIIDNEKVESVALILSGSYHEQKSMYDRTPYNVYQNNVYASLLYEKEFSPAHSLSTGLSMNYDGFNENLLQNDVRNVFDRTEVVPGAYLQYTYNLNDKLIVLGGIRADYSSLYDFFVTPRVHIKYNPFDWFHVRVSAGKGFRTANILAENNFLLSSSRKMNIADNLDQEEAWNTGVNLAFYIPLFGKELTLNGEWYYTNFLKQVVVDMDSDPHAVSFYNLDGKSYSNSFQVEATYPFFRGFTLTAAYRYTDAKTDYRNAAGVTQRLKKPLVSDYKGLLTASYQTPLKKWQFDLTGQFNGGGRMPAPDATNPLWKSDFNAYTVVNAQITKYFRRWSVYIGAENLFDYKQSHPIIDAENPRGDNFDGSMVWGPVHGRKIYAGLRFNISRD</sequence>
<evidence type="ECO:0000313" key="16">
    <source>
        <dbReference type="Proteomes" id="UP000533637"/>
    </source>
</evidence>
<dbReference type="Pfam" id="PF13715">
    <property type="entry name" value="CarbopepD_reg_2"/>
    <property type="match status" value="1"/>
</dbReference>
<keyword evidence="2 10" id="KW-0813">Transport</keyword>
<evidence type="ECO:0000256" key="11">
    <source>
        <dbReference type="RuleBase" id="RU003357"/>
    </source>
</evidence>
<dbReference type="EMBL" id="JACHOC010000004">
    <property type="protein sequence ID" value="MBB4622714.1"/>
    <property type="molecule type" value="Genomic_DNA"/>
</dbReference>
<proteinExistence type="inferred from homology"/>
<evidence type="ECO:0000256" key="9">
    <source>
        <dbReference type="ARBA" id="ARBA00023237"/>
    </source>
</evidence>
<name>A0ABR6KMU3_9BACT</name>
<dbReference type="InterPro" id="IPR012910">
    <property type="entry name" value="Plug_dom"/>
</dbReference>
<evidence type="ECO:0000256" key="10">
    <source>
        <dbReference type="PROSITE-ProRule" id="PRU01360"/>
    </source>
</evidence>
<evidence type="ECO:0000256" key="8">
    <source>
        <dbReference type="ARBA" id="ARBA00023170"/>
    </source>
</evidence>
<dbReference type="InterPro" id="IPR039426">
    <property type="entry name" value="TonB-dep_rcpt-like"/>
</dbReference>
<feature type="domain" description="TonB-dependent receptor plug" evidence="14">
    <location>
        <begin position="120"/>
        <end position="219"/>
    </location>
</feature>
<reference evidence="15 16" key="1">
    <citation type="submission" date="2020-08" db="EMBL/GenBank/DDBJ databases">
        <title>Genomic Encyclopedia of Type Strains, Phase IV (KMG-IV): sequencing the most valuable type-strain genomes for metagenomic binning, comparative biology and taxonomic classification.</title>
        <authorList>
            <person name="Goeker M."/>
        </authorList>
    </citation>
    <scope>NUCLEOTIDE SEQUENCE [LARGE SCALE GENOMIC DNA]</scope>
    <source>
        <strain evidence="15 16">DSM 102983</strain>
    </source>
</reference>
<dbReference type="Pfam" id="PF00593">
    <property type="entry name" value="TonB_dep_Rec_b-barrel"/>
    <property type="match status" value="1"/>
</dbReference>
<evidence type="ECO:0000256" key="12">
    <source>
        <dbReference type="SAM" id="SignalP"/>
    </source>
</evidence>
<evidence type="ECO:0000313" key="15">
    <source>
        <dbReference type="EMBL" id="MBB4622714.1"/>
    </source>
</evidence>
<dbReference type="SUPFAM" id="SSF49464">
    <property type="entry name" value="Carboxypeptidase regulatory domain-like"/>
    <property type="match status" value="1"/>
</dbReference>
<feature type="domain" description="TonB-dependent receptor-like beta-barrel" evidence="13">
    <location>
        <begin position="286"/>
        <end position="691"/>
    </location>
</feature>
<dbReference type="Pfam" id="PF07715">
    <property type="entry name" value="Plug"/>
    <property type="match status" value="1"/>
</dbReference>
<keyword evidence="5 12" id="KW-0732">Signal</keyword>
<dbReference type="PROSITE" id="PS52016">
    <property type="entry name" value="TONB_DEPENDENT_REC_3"/>
    <property type="match status" value="1"/>
</dbReference>
<evidence type="ECO:0000256" key="6">
    <source>
        <dbReference type="ARBA" id="ARBA00023077"/>
    </source>
</evidence>
<gene>
    <name evidence="15" type="ORF">GGQ57_002614</name>
</gene>
<keyword evidence="6 11" id="KW-0798">TonB box</keyword>
<keyword evidence="8 15" id="KW-0675">Receptor</keyword>
<keyword evidence="9 10" id="KW-0998">Cell outer membrane</keyword>
<dbReference type="InterPro" id="IPR037066">
    <property type="entry name" value="Plug_dom_sf"/>
</dbReference>
<evidence type="ECO:0000259" key="14">
    <source>
        <dbReference type="Pfam" id="PF07715"/>
    </source>
</evidence>
<comment type="similarity">
    <text evidence="10 11">Belongs to the TonB-dependent receptor family.</text>
</comment>
<dbReference type="Proteomes" id="UP000533637">
    <property type="component" value="Unassembled WGS sequence"/>
</dbReference>
<dbReference type="Gene3D" id="2.170.130.10">
    <property type="entry name" value="TonB-dependent receptor, plug domain"/>
    <property type="match status" value="1"/>
</dbReference>
<keyword evidence="3 10" id="KW-1134">Transmembrane beta strand</keyword>